<evidence type="ECO:0000313" key="2">
    <source>
        <dbReference type="EMBL" id="TFY67521.1"/>
    </source>
</evidence>
<comment type="caution">
    <text evidence="2">The sequence shown here is derived from an EMBL/GenBank/DDBJ whole genome shotgun (WGS) entry which is preliminary data.</text>
</comment>
<dbReference type="EMBL" id="SEKV01000051">
    <property type="protein sequence ID" value="TFY67521.1"/>
    <property type="molecule type" value="Genomic_DNA"/>
</dbReference>
<dbReference type="STRING" id="34475.A0A4Y9Z112"/>
<evidence type="ECO:0000256" key="1">
    <source>
        <dbReference type="SAM" id="Coils"/>
    </source>
</evidence>
<gene>
    <name evidence="2" type="ORF">EVJ58_g1571</name>
</gene>
<organism evidence="2 3">
    <name type="scientific">Rhodofomes roseus</name>
    <dbReference type="NCBI Taxonomy" id="34475"/>
    <lineage>
        <taxon>Eukaryota</taxon>
        <taxon>Fungi</taxon>
        <taxon>Dikarya</taxon>
        <taxon>Basidiomycota</taxon>
        <taxon>Agaricomycotina</taxon>
        <taxon>Agaricomycetes</taxon>
        <taxon>Polyporales</taxon>
        <taxon>Rhodofomes</taxon>
    </lineage>
</organism>
<keyword evidence="1" id="KW-0175">Coiled coil</keyword>
<feature type="coiled-coil region" evidence="1">
    <location>
        <begin position="15"/>
        <end position="56"/>
    </location>
</feature>
<reference evidence="2 3" key="1">
    <citation type="submission" date="2019-01" db="EMBL/GenBank/DDBJ databases">
        <title>Genome sequencing of the rare red list fungi Fomitopsis rosea.</title>
        <authorList>
            <person name="Buettner E."/>
            <person name="Kellner H."/>
        </authorList>
    </citation>
    <scope>NUCLEOTIDE SEQUENCE [LARGE SCALE GENOMIC DNA]</scope>
    <source>
        <strain evidence="2 3">DSM 105464</strain>
    </source>
</reference>
<dbReference type="Proteomes" id="UP000298390">
    <property type="component" value="Unassembled WGS sequence"/>
</dbReference>
<evidence type="ECO:0000313" key="3">
    <source>
        <dbReference type="Proteomes" id="UP000298390"/>
    </source>
</evidence>
<accession>A0A4Y9Z112</accession>
<proteinExistence type="predicted"/>
<sequence>MASNIGNVILDSQEMQDLRARLDSVEAQNASLSAELREAQTAVEAVKAKQVQLAKQLAHLGGLLPAMQECHAQGPERSSALNEPETSTLPFSSLRSPFITLREMRATLGGVNVITARDEFAWDIFPMMGYAIKPDRMLSKKGNWQSVKHGKLLRLANELMARVSGVWHYLGTYTFVSSEVFPAQLFRELPEQVQRRVVALAGHKRHSDELRRMLEDGEVTMTKISFSRTGMNQRVWDCLASHAEVNAGDAQAEGSDDSDATD</sequence>
<dbReference type="AlphaFoldDB" id="A0A4Y9Z112"/>
<name>A0A4Y9Z112_9APHY</name>
<protein>
    <submittedName>
        <fullName evidence="2">Uncharacterized protein</fullName>
    </submittedName>
</protein>